<sequence>MLQKTVLAIAFFIAALLALTFGEVIFLQFASWFSWLTGYFVQDFSHLIQLVHAYLSHNWLKVIVAAIIAGLALMWVSKNRQDSLSQESNHKKIAIILAVLLGWLGAHRFYLGQVGLGILYLILFMVYAPLVVFISLIDAVRYAFMSEQAFKIKH</sequence>
<feature type="transmembrane region" description="Helical" evidence="5">
    <location>
        <begin position="59"/>
        <end position="77"/>
    </location>
</feature>
<comment type="caution">
    <text evidence="7">The sequence shown here is derived from an EMBL/GenBank/DDBJ whole genome shotgun (WGS) entry which is preliminary data.</text>
</comment>
<keyword evidence="8" id="KW-1185">Reference proteome</keyword>
<evidence type="ECO:0000256" key="3">
    <source>
        <dbReference type="ARBA" id="ARBA00022989"/>
    </source>
</evidence>
<dbReference type="InterPro" id="IPR007829">
    <property type="entry name" value="TM2"/>
</dbReference>
<keyword evidence="2 5" id="KW-0812">Transmembrane</keyword>
<proteinExistence type="predicted"/>
<gene>
    <name evidence="7" type="ORF">LMS43_12495</name>
</gene>
<evidence type="ECO:0000256" key="4">
    <source>
        <dbReference type="ARBA" id="ARBA00023136"/>
    </source>
</evidence>
<dbReference type="Pfam" id="PF05154">
    <property type="entry name" value="TM2"/>
    <property type="match status" value="1"/>
</dbReference>
<reference evidence="7" key="1">
    <citation type="submission" date="2021-11" db="EMBL/GenBank/DDBJ databases">
        <title>Draft genome sequence of Alcaligenes endophyticus type strain CCUG 75668T.</title>
        <authorList>
            <person name="Salva-Serra F."/>
            <person name="Duran R.E."/>
            <person name="Seeger M."/>
            <person name="Moore E.R.B."/>
            <person name="Jaen-Luchoro D."/>
        </authorList>
    </citation>
    <scope>NUCLEOTIDE SEQUENCE</scope>
    <source>
        <strain evidence="7">CCUG 75668</strain>
    </source>
</reference>
<evidence type="ECO:0000313" key="7">
    <source>
        <dbReference type="EMBL" id="MDN4122109.1"/>
    </source>
</evidence>
<feature type="transmembrane region" description="Helical" evidence="5">
    <location>
        <begin position="117"/>
        <end position="144"/>
    </location>
</feature>
<protein>
    <submittedName>
        <fullName evidence="7">TM2 domain-containing protein</fullName>
    </submittedName>
</protein>
<comment type="subcellular location">
    <subcellularLocation>
        <location evidence="1">Membrane</location>
        <topology evidence="1">Multi-pass membrane protein</topology>
    </subcellularLocation>
</comment>
<dbReference type="Proteomes" id="UP001168613">
    <property type="component" value="Unassembled WGS sequence"/>
</dbReference>
<dbReference type="EMBL" id="JAJHNU010000003">
    <property type="protein sequence ID" value="MDN4122109.1"/>
    <property type="molecule type" value="Genomic_DNA"/>
</dbReference>
<feature type="domain" description="TM2" evidence="6">
    <location>
        <begin position="89"/>
        <end position="139"/>
    </location>
</feature>
<organism evidence="7 8">
    <name type="scientific">Alcaligenes endophyticus</name>
    <dbReference type="NCBI Taxonomy" id="1929088"/>
    <lineage>
        <taxon>Bacteria</taxon>
        <taxon>Pseudomonadati</taxon>
        <taxon>Pseudomonadota</taxon>
        <taxon>Betaproteobacteria</taxon>
        <taxon>Burkholderiales</taxon>
        <taxon>Alcaligenaceae</taxon>
        <taxon>Alcaligenes</taxon>
    </lineage>
</organism>
<evidence type="ECO:0000259" key="6">
    <source>
        <dbReference type="Pfam" id="PF05154"/>
    </source>
</evidence>
<keyword evidence="4 5" id="KW-0472">Membrane</keyword>
<keyword evidence="3 5" id="KW-1133">Transmembrane helix</keyword>
<dbReference type="RefSeq" id="WP_266122888.1">
    <property type="nucleotide sequence ID" value="NZ_JAJHNU010000003.1"/>
</dbReference>
<evidence type="ECO:0000256" key="5">
    <source>
        <dbReference type="SAM" id="Phobius"/>
    </source>
</evidence>
<name>A0ABT8ELE5_9BURK</name>
<evidence type="ECO:0000256" key="2">
    <source>
        <dbReference type="ARBA" id="ARBA00022692"/>
    </source>
</evidence>
<feature type="transmembrane region" description="Helical" evidence="5">
    <location>
        <begin position="93"/>
        <end position="111"/>
    </location>
</feature>
<evidence type="ECO:0000256" key="1">
    <source>
        <dbReference type="ARBA" id="ARBA00004141"/>
    </source>
</evidence>
<accession>A0ABT8ELE5</accession>
<evidence type="ECO:0000313" key="8">
    <source>
        <dbReference type="Proteomes" id="UP001168613"/>
    </source>
</evidence>